<feature type="chain" id="PRO_5021846062" description="SurA N-terminal domain-containing protein" evidence="1">
    <location>
        <begin position="24"/>
        <end position="207"/>
    </location>
</feature>
<evidence type="ECO:0000256" key="1">
    <source>
        <dbReference type="SAM" id="SignalP"/>
    </source>
</evidence>
<reference evidence="2 3" key="1">
    <citation type="submission" date="2019-01" db="EMBL/GenBank/DDBJ databases">
        <title>Insights into ecological role of a new deltaproteobacterial order Candidatus Sinidesulfobacterales (Sva0485) by metagenomics and metatranscriptomics.</title>
        <authorList>
            <person name="Tan S."/>
            <person name="Liu J."/>
            <person name="Fang Y."/>
            <person name="Hedlund B."/>
            <person name="Lian Z.-H."/>
            <person name="Huang L.-Y."/>
            <person name="Li J.-T."/>
            <person name="Huang L.-N."/>
            <person name="Li W.-J."/>
            <person name="Jiang H.-C."/>
            <person name="Dong H.-L."/>
            <person name="Shu W.-S."/>
        </authorList>
    </citation>
    <scope>NUCLEOTIDE SEQUENCE [LARGE SCALE GENOMIC DNA]</scope>
    <source>
        <strain evidence="2">AP4</strain>
    </source>
</reference>
<evidence type="ECO:0000313" key="2">
    <source>
        <dbReference type="EMBL" id="RZV39797.1"/>
    </source>
</evidence>
<keyword evidence="1" id="KW-0732">Signal</keyword>
<organism evidence="2 3">
    <name type="scientific">Candidatus Acidulodesulfobacterium acidiphilum</name>
    <dbReference type="NCBI Taxonomy" id="2597224"/>
    <lineage>
        <taxon>Bacteria</taxon>
        <taxon>Deltaproteobacteria</taxon>
        <taxon>Candidatus Acidulodesulfobacterales</taxon>
        <taxon>Candidatus Acidulodesulfobacterium</taxon>
    </lineage>
</organism>
<feature type="signal peptide" evidence="1">
    <location>
        <begin position="1"/>
        <end position="23"/>
    </location>
</feature>
<accession>A0A520XF25</accession>
<sequence>MKYKIKTAWLSFFFAFFLTSVFASVSSGFQVDSIAASVDNTAITLNDLYFLYNFNMVNNLKYVKINKTLTNGELKHLTNIYINRIIILNQQEKAGGLIISNPALKAMAQNFKKKFAVLHRRTSFSVFLSKFGFDKNGFYNFLKKIIIEKKFIKYRLQFFLFTIENGRGTAKKQKQKYAVELAKKLKNMIVNLRMHAKIKINDNFTGS</sequence>
<comment type="caution">
    <text evidence="2">The sequence shown here is derived from an EMBL/GenBank/DDBJ whole genome shotgun (WGS) entry which is preliminary data.</text>
</comment>
<dbReference type="EMBL" id="SHMQ01000006">
    <property type="protein sequence ID" value="RZV39797.1"/>
    <property type="molecule type" value="Genomic_DNA"/>
</dbReference>
<evidence type="ECO:0008006" key="4">
    <source>
        <dbReference type="Google" id="ProtNLM"/>
    </source>
</evidence>
<evidence type="ECO:0000313" key="3">
    <source>
        <dbReference type="Proteomes" id="UP000322454"/>
    </source>
</evidence>
<gene>
    <name evidence="2" type="ORF">EVJ48_03700</name>
</gene>
<dbReference type="AlphaFoldDB" id="A0A520XF25"/>
<protein>
    <recommendedName>
        <fullName evidence="4">SurA N-terminal domain-containing protein</fullName>
    </recommendedName>
</protein>
<dbReference type="Proteomes" id="UP000322454">
    <property type="component" value="Unassembled WGS sequence"/>
</dbReference>
<dbReference type="InterPro" id="IPR027304">
    <property type="entry name" value="Trigger_fact/SurA_dom_sf"/>
</dbReference>
<dbReference type="SUPFAM" id="SSF109998">
    <property type="entry name" value="Triger factor/SurA peptide-binding domain-like"/>
    <property type="match status" value="1"/>
</dbReference>
<proteinExistence type="predicted"/>
<name>A0A520XF25_9DELT</name>